<dbReference type="EMBL" id="BMJB01000002">
    <property type="protein sequence ID" value="GGA76008.1"/>
    <property type="molecule type" value="Genomic_DNA"/>
</dbReference>
<dbReference type="GO" id="GO:0050660">
    <property type="term" value="F:flavin adenine dinucleotide binding"/>
    <property type="evidence" value="ECO:0007669"/>
    <property type="project" value="TreeGrafter"/>
</dbReference>
<dbReference type="RefSeq" id="WP_188760251.1">
    <property type="nucleotide sequence ID" value="NZ_BMJB01000002.1"/>
</dbReference>
<keyword evidence="3" id="KW-1185">Reference proteome</keyword>
<accession>A0A916RXU8</accession>
<dbReference type="InterPro" id="IPR002937">
    <property type="entry name" value="Amino_oxidase"/>
</dbReference>
<dbReference type="GO" id="GO:0005829">
    <property type="term" value="C:cytosol"/>
    <property type="evidence" value="ECO:0007669"/>
    <property type="project" value="TreeGrafter"/>
</dbReference>
<reference evidence="2" key="2">
    <citation type="submission" date="2020-09" db="EMBL/GenBank/DDBJ databases">
        <authorList>
            <person name="Sun Q."/>
            <person name="Zhou Y."/>
        </authorList>
    </citation>
    <scope>NUCLEOTIDE SEQUENCE</scope>
    <source>
        <strain evidence="2">CGMCC 1.15447</strain>
    </source>
</reference>
<dbReference type="Gene3D" id="3.50.50.60">
    <property type="entry name" value="FAD/NAD(P)-binding domain"/>
    <property type="match status" value="2"/>
</dbReference>
<dbReference type="PANTHER" id="PTHR21197:SF0">
    <property type="entry name" value="UDP-GALACTOPYRANOSE MUTASE"/>
    <property type="match status" value="1"/>
</dbReference>
<dbReference type="GO" id="GO:0016491">
    <property type="term" value="F:oxidoreductase activity"/>
    <property type="evidence" value="ECO:0007669"/>
    <property type="project" value="InterPro"/>
</dbReference>
<dbReference type="Pfam" id="PF01593">
    <property type="entry name" value="Amino_oxidase"/>
    <property type="match status" value="1"/>
</dbReference>
<dbReference type="Proteomes" id="UP000648801">
    <property type="component" value="Unassembled WGS sequence"/>
</dbReference>
<dbReference type="GO" id="GO:0008767">
    <property type="term" value="F:UDP-galactopyranose mutase activity"/>
    <property type="evidence" value="ECO:0007669"/>
    <property type="project" value="TreeGrafter"/>
</dbReference>
<dbReference type="InterPro" id="IPR036188">
    <property type="entry name" value="FAD/NAD-bd_sf"/>
</dbReference>
<sequence>MKKTAVIIGAGPAGLTAGLEFLRRSDVMPVILEASDEIGGISRTIKYKGNRMDIGGHRFFSKSDRVMQWWIDLMPPETTDDAAPKISYQGKKRVVVPAHLPEEPVLRGAGPIIHHAPGAVFEEDKEPAPEEIAEEVAVQPAADPDLVMLIRPRKSRIYYLRKFFDYPITLTATTLKNLGATRTVKVGASYMKSRVSQIAPEKSLEDFLINRFGRQLYLTFFKSYTEKVWGTPCNEISAEWGAQRIKGLSLTSAVKHFLKKTFGKKQHGDVSQKGTDTSLIERFMYPKLGPGQLWEHVADQIAAKGGEIHMGWRVVKIHCEGNRVVSVDAVNDAGERRTFSGDYFFSTMPMRELIAAMDAPVPENVREVSQGLQYRDFITVGLLADKLKVREPDGGLLKDTWIYVQEPDVLLGRLQIFNNWSPHLVSDPAKVWIGLEYFCYDTDDLWKMPDEELKKFAIAEVAKIGILDATDVEDGHVVRVPKTYPAYFGTYDRFDELREFVDRFENLFLVGRNGMHKYNNQDHSMLTAMTAVDGIIAGKVDKASLWEINTEQEYHEEKADKEAAAQTN</sequence>
<dbReference type="SUPFAM" id="SSF51971">
    <property type="entry name" value="Nucleotide-binding domain"/>
    <property type="match status" value="1"/>
</dbReference>
<gene>
    <name evidence="2" type="ORF">GCM10011507_29220</name>
</gene>
<dbReference type="NCBIfam" id="NF005546">
    <property type="entry name" value="PRK07208.1-2"/>
    <property type="match status" value="1"/>
</dbReference>
<protein>
    <recommendedName>
        <fullName evidence="1">Amine oxidase domain-containing protein</fullName>
    </recommendedName>
</protein>
<dbReference type="AlphaFoldDB" id="A0A916RXU8"/>
<organism evidence="2 3">
    <name type="scientific">Edaphobacter acidisoli</name>
    <dbReference type="NCBI Taxonomy" id="2040573"/>
    <lineage>
        <taxon>Bacteria</taxon>
        <taxon>Pseudomonadati</taxon>
        <taxon>Acidobacteriota</taxon>
        <taxon>Terriglobia</taxon>
        <taxon>Terriglobales</taxon>
        <taxon>Acidobacteriaceae</taxon>
        <taxon>Edaphobacter</taxon>
    </lineage>
</organism>
<feature type="domain" description="Amine oxidase" evidence="1">
    <location>
        <begin position="13"/>
        <end position="511"/>
    </location>
</feature>
<evidence type="ECO:0000259" key="1">
    <source>
        <dbReference type="Pfam" id="PF01593"/>
    </source>
</evidence>
<comment type="caution">
    <text evidence="2">The sequence shown here is derived from an EMBL/GenBank/DDBJ whole genome shotgun (WGS) entry which is preliminary data.</text>
</comment>
<proteinExistence type="predicted"/>
<dbReference type="PANTHER" id="PTHR21197">
    <property type="entry name" value="UDP-GALACTOPYRANOSE MUTASE"/>
    <property type="match status" value="1"/>
</dbReference>
<dbReference type="NCBIfam" id="NF005548">
    <property type="entry name" value="PRK07208.1-4"/>
    <property type="match status" value="1"/>
</dbReference>
<reference evidence="2" key="1">
    <citation type="journal article" date="2014" name="Int. J. Syst. Evol. Microbiol.">
        <title>Complete genome sequence of Corynebacterium casei LMG S-19264T (=DSM 44701T), isolated from a smear-ripened cheese.</title>
        <authorList>
            <consortium name="US DOE Joint Genome Institute (JGI-PGF)"/>
            <person name="Walter F."/>
            <person name="Albersmeier A."/>
            <person name="Kalinowski J."/>
            <person name="Ruckert C."/>
        </authorList>
    </citation>
    <scope>NUCLEOTIDE SEQUENCE</scope>
    <source>
        <strain evidence="2">CGMCC 1.15447</strain>
    </source>
</reference>
<name>A0A916RXU8_9BACT</name>
<evidence type="ECO:0000313" key="2">
    <source>
        <dbReference type="EMBL" id="GGA76008.1"/>
    </source>
</evidence>
<evidence type="ECO:0000313" key="3">
    <source>
        <dbReference type="Proteomes" id="UP000648801"/>
    </source>
</evidence>